<gene>
    <name evidence="1" type="ORF">LSINAPIS_LOCUS13625</name>
</gene>
<accession>A0A5E4QZN5</accession>
<name>A0A5E4QZN5_9NEOP</name>
<evidence type="ECO:0000313" key="2">
    <source>
        <dbReference type="Proteomes" id="UP000324832"/>
    </source>
</evidence>
<evidence type="ECO:0000313" key="1">
    <source>
        <dbReference type="EMBL" id="VVD03675.1"/>
    </source>
</evidence>
<organism evidence="1 2">
    <name type="scientific">Leptidea sinapis</name>
    <dbReference type="NCBI Taxonomy" id="189913"/>
    <lineage>
        <taxon>Eukaryota</taxon>
        <taxon>Metazoa</taxon>
        <taxon>Ecdysozoa</taxon>
        <taxon>Arthropoda</taxon>
        <taxon>Hexapoda</taxon>
        <taxon>Insecta</taxon>
        <taxon>Pterygota</taxon>
        <taxon>Neoptera</taxon>
        <taxon>Endopterygota</taxon>
        <taxon>Lepidoptera</taxon>
        <taxon>Glossata</taxon>
        <taxon>Ditrysia</taxon>
        <taxon>Papilionoidea</taxon>
        <taxon>Pieridae</taxon>
        <taxon>Dismorphiinae</taxon>
        <taxon>Leptidea</taxon>
    </lineage>
</organism>
<sequence length="84" mass="9904">MFKSAEKLEYLIHHFVNHVRHNNLEFVEHSVHDYFQFSFIWISPSFLTNSSAALLSLEMCNTWLKSVFDMASKSILQIKITNKI</sequence>
<reference evidence="1 2" key="1">
    <citation type="submission" date="2017-07" db="EMBL/GenBank/DDBJ databases">
        <authorList>
            <person name="Talla V."/>
            <person name="Backstrom N."/>
        </authorList>
    </citation>
    <scope>NUCLEOTIDE SEQUENCE [LARGE SCALE GENOMIC DNA]</scope>
</reference>
<dbReference type="EMBL" id="FZQP02006792">
    <property type="protein sequence ID" value="VVD03675.1"/>
    <property type="molecule type" value="Genomic_DNA"/>
</dbReference>
<dbReference type="AlphaFoldDB" id="A0A5E4QZN5"/>
<protein>
    <submittedName>
        <fullName evidence="1">Uncharacterized protein</fullName>
    </submittedName>
</protein>
<keyword evidence="2" id="KW-1185">Reference proteome</keyword>
<dbReference type="Proteomes" id="UP000324832">
    <property type="component" value="Unassembled WGS sequence"/>
</dbReference>
<proteinExistence type="predicted"/>